<keyword evidence="1" id="KW-0812">Transmembrane</keyword>
<keyword evidence="1" id="KW-1133">Transmembrane helix</keyword>
<dbReference type="EMBL" id="JYDW01000017">
    <property type="protein sequence ID" value="KRZ61593.1"/>
    <property type="molecule type" value="Genomic_DNA"/>
</dbReference>
<feature type="transmembrane region" description="Helical" evidence="1">
    <location>
        <begin position="111"/>
        <end position="134"/>
    </location>
</feature>
<sequence>MYPRRIVKGLGKMHFFFCKAVLSAMFQRLLFTLSTWQQWHLFISCATFLRKNFLTYEDAVRAKEFGVIAKITVTASLMSQTNLQWSLISLSTSLVYMYIKSTTGRWKMVDFEINIQPFFPLYLFHLCLLGVGVMRKKY</sequence>
<dbReference type="Proteomes" id="UP000054721">
    <property type="component" value="Unassembled WGS sequence"/>
</dbReference>
<name>A0A0V1LPZ7_9BILA</name>
<feature type="transmembrane region" description="Helical" evidence="1">
    <location>
        <begin position="83"/>
        <end position="99"/>
    </location>
</feature>
<reference evidence="2 3" key="1">
    <citation type="submission" date="2015-05" db="EMBL/GenBank/DDBJ databases">
        <title>Evolution of Trichinella species and genotypes.</title>
        <authorList>
            <person name="Korhonen P.K."/>
            <person name="Edoardo P."/>
            <person name="Giuseppe L.R."/>
            <person name="Gasser R.B."/>
        </authorList>
    </citation>
    <scope>NUCLEOTIDE SEQUENCE [LARGE SCALE GENOMIC DNA]</scope>
    <source>
        <strain evidence="2">ISS10</strain>
    </source>
</reference>
<comment type="caution">
    <text evidence="2">The sequence shown here is derived from an EMBL/GenBank/DDBJ whole genome shotgun (WGS) entry which is preliminary data.</text>
</comment>
<keyword evidence="3" id="KW-1185">Reference proteome</keyword>
<evidence type="ECO:0000256" key="1">
    <source>
        <dbReference type="SAM" id="Phobius"/>
    </source>
</evidence>
<gene>
    <name evidence="2" type="ORF">T02_174</name>
</gene>
<organism evidence="2 3">
    <name type="scientific">Trichinella nativa</name>
    <dbReference type="NCBI Taxonomy" id="6335"/>
    <lineage>
        <taxon>Eukaryota</taxon>
        <taxon>Metazoa</taxon>
        <taxon>Ecdysozoa</taxon>
        <taxon>Nematoda</taxon>
        <taxon>Enoplea</taxon>
        <taxon>Dorylaimia</taxon>
        <taxon>Trichinellida</taxon>
        <taxon>Trichinellidae</taxon>
        <taxon>Trichinella</taxon>
    </lineage>
</organism>
<dbReference type="AlphaFoldDB" id="A0A0V1LPZ7"/>
<proteinExistence type="predicted"/>
<accession>A0A0V1LPZ7</accession>
<evidence type="ECO:0000313" key="3">
    <source>
        <dbReference type="Proteomes" id="UP000054721"/>
    </source>
</evidence>
<evidence type="ECO:0000313" key="2">
    <source>
        <dbReference type="EMBL" id="KRZ61593.1"/>
    </source>
</evidence>
<keyword evidence="1" id="KW-0472">Membrane</keyword>
<protein>
    <submittedName>
        <fullName evidence="2">Uncharacterized protein</fullName>
    </submittedName>
</protein>